<evidence type="ECO:0000313" key="1">
    <source>
        <dbReference type="EMBL" id="NYH52515.1"/>
    </source>
</evidence>
<sequence>MGWDYADDHERYQAARRLSSRRGRLWMVMWAPALRAYVGFYLGPEAVPWQSAPTSEGLSERLEQVERELAAASATRAPEGFWSCPNPGCLWSSINPMPHPCPVRVPPARDPAESVGGHGRSLS</sequence>
<accession>A0A1V3C5D5</accession>
<gene>
    <name evidence="1" type="ORF">HNR06_002104</name>
    <name evidence="2" type="ORF">NOSIN_20900</name>
</gene>
<keyword evidence="3" id="KW-1185">Reference proteome</keyword>
<reference evidence="2" key="1">
    <citation type="submission" date="2016-08" db="EMBL/GenBank/DDBJ databases">
        <authorList>
            <person name="Seilhamer J.J."/>
        </authorList>
    </citation>
    <scope>NUCLEOTIDE SEQUENCE [LARGE SCALE GENOMIC DNA]</scope>
    <source>
        <strain evidence="2">UTMC102</strain>
    </source>
</reference>
<dbReference type="Proteomes" id="UP000584931">
    <property type="component" value="Unassembled WGS sequence"/>
</dbReference>
<comment type="caution">
    <text evidence="2">The sequence shown here is derived from an EMBL/GenBank/DDBJ whole genome shotgun (WGS) entry which is preliminary data.</text>
</comment>
<dbReference type="Proteomes" id="UP000189004">
    <property type="component" value="Unassembled WGS sequence"/>
</dbReference>
<evidence type="ECO:0000313" key="2">
    <source>
        <dbReference type="EMBL" id="OOC55991.1"/>
    </source>
</evidence>
<dbReference type="RefSeq" id="WP_077692424.1">
    <property type="nucleotide sequence ID" value="NZ_JACCHL010000001.1"/>
</dbReference>
<dbReference type="EMBL" id="MCOK01000001">
    <property type="protein sequence ID" value="OOC55991.1"/>
    <property type="molecule type" value="Genomic_DNA"/>
</dbReference>
<protein>
    <submittedName>
        <fullName evidence="2">Uncharacterized protein</fullName>
    </submittedName>
</protein>
<name>A0A1V3C5D5_9ACTN</name>
<reference evidence="3" key="2">
    <citation type="submission" date="2016-08" db="EMBL/GenBank/DDBJ databases">
        <authorList>
            <person name="Tokovenko B."/>
            <person name="Kalinowski J."/>
        </authorList>
    </citation>
    <scope>NUCLEOTIDE SEQUENCE [LARGE SCALE GENOMIC DNA]</scope>
    <source>
        <strain evidence="3">UTMC102</strain>
    </source>
</reference>
<proteinExistence type="predicted"/>
<accession>A0A7Z0BJW4</accession>
<dbReference type="STRING" id="501010.NOSIN_20900"/>
<dbReference type="EMBL" id="JACCHL010000001">
    <property type="protein sequence ID" value="NYH52515.1"/>
    <property type="molecule type" value="Genomic_DNA"/>
</dbReference>
<evidence type="ECO:0000313" key="3">
    <source>
        <dbReference type="Proteomes" id="UP000189004"/>
    </source>
</evidence>
<organism evidence="2 3">
    <name type="scientific">Nocardiopsis sinuspersici</name>
    <dbReference type="NCBI Taxonomy" id="501010"/>
    <lineage>
        <taxon>Bacteria</taxon>
        <taxon>Bacillati</taxon>
        <taxon>Actinomycetota</taxon>
        <taxon>Actinomycetes</taxon>
        <taxon>Streptosporangiales</taxon>
        <taxon>Nocardiopsidaceae</taxon>
        <taxon>Nocardiopsis</taxon>
    </lineage>
</organism>
<evidence type="ECO:0000313" key="4">
    <source>
        <dbReference type="Proteomes" id="UP000584931"/>
    </source>
</evidence>
<reference evidence="1 4" key="3">
    <citation type="submission" date="2020-07" db="EMBL/GenBank/DDBJ databases">
        <title>Sequencing the genomes of 1000 actinobacteria strains.</title>
        <authorList>
            <person name="Klenk H.-P."/>
        </authorList>
    </citation>
    <scope>NUCLEOTIDE SEQUENCE [LARGE SCALE GENOMIC DNA]</scope>
    <source>
        <strain evidence="1 4">DSM 45278</strain>
    </source>
</reference>
<dbReference type="AlphaFoldDB" id="A0A1V3C5D5"/>
<dbReference type="OrthoDB" id="3431006at2"/>